<proteinExistence type="predicted"/>
<dbReference type="AlphaFoldDB" id="A7AMP3"/>
<dbReference type="Pfam" id="PF12796">
    <property type="entry name" value="Ank_2"/>
    <property type="match status" value="2"/>
</dbReference>
<dbReference type="RefSeq" id="XP_001611395.1">
    <property type="nucleotide sequence ID" value="XM_001611345.1"/>
</dbReference>
<organism evidence="2 3">
    <name type="scientific">Babesia bovis</name>
    <dbReference type="NCBI Taxonomy" id="5865"/>
    <lineage>
        <taxon>Eukaryota</taxon>
        <taxon>Sar</taxon>
        <taxon>Alveolata</taxon>
        <taxon>Apicomplexa</taxon>
        <taxon>Aconoidasida</taxon>
        <taxon>Piroplasmida</taxon>
        <taxon>Babesiidae</taxon>
        <taxon>Babesia</taxon>
    </lineage>
</organism>
<dbReference type="PROSITE" id="PS50088">
    <property type="entry name" value="ANK_REPEAT"/>
    <property type="match status" value="3"/>
</dbReference>
<dbReference type="InterPro" id="IPR036770">
    <property type="entry name" value="Ankyrin_rpt-contain_sf"/>
</dbReference>
<protein>
    <submittedName>
        <fullName evidence="2">Ankyrin repeat family protein</fullName>
    </submittedName>
</protein>
<dbReference type="PANTHER" id="PTHR46224:SF6">
    <property type="entry name" value="ANKYRIN REPEAT FAMILY PROTEIN"/>
    <property type="match status" value="1"/>
</dbReference>
<dbReference type="InterPro" id="IPR011990">
    <property type="entry name" value="TPR-like_helical_dom_sf"/>
</dbReference>
<dbReference type="KEGG" id="bbo:BBOV_III002620"/>
<comment type="caution">
    <text evidence="2">The sequence shown here is derived from an EMBL/GenBank/DDBJ whole genome shotgun (WGS) entry which is preliminary data.</text>
</comment>
<dbReference type="PRINTS" id="PR01415">
    <property type="entry name" value="ANKYRIN"/>
</dbReference>
<evidence type="ECO:0000256" key="1">
    <source>
        <dbReference type="PROSITE-ProRule" id="PRU00023"/>
    </source>
</evidence>
<dbReference type="PANTHER" id="PTHR46224">
    <property type="entry name" value="ANKYRIN REPEAT FAMILY PROTEIN"/>
    <property type="match status" value="1"/>
</dbReference>
<accession>A7AMP3</accession>
<name>A7AMP3_BABBO</name>
<dbReference type="STRING" id="5865.A7AMP3"/>
<dbReference type="Gene3D" id="1.25.40.10">
    <property type="entry name" value="Tetratricopeptide repeat domain"/>
    <property type="match status" value="1"/>
</dbReference>
<keyword evidence="3" id="KW-1185">Reference proteome</keyword>
<dbReference type="Gene3D" id="1.25.40.20">
    <property type="entry name" value="Ankyrin repeat-containing domain"/>
    <property type="match status" value="2"/>
</dbReference>
<reference evidence="3" key="2">
    <citation type="journal article" date="2020" name="Data Brief">
        <title>Transcriptome dataset of Babesia bovis life stages within vertebrate and invertebrate hosts.</title>
        <authorList>
            <person name="Ueti M.W."/>
            <person name="Johnson W.C."/>
            <person name="Kappmeyer L.S."/>
            <person name="Herndon D.R."/>
            <person name="Mousel M.R."/>
            <person name="Reif K.E."/>
            <person name="Taus N.S."/>
            <person name="Ifeonu O.O."/>
            <person name="Silva J.C."/>
            <person name="Suarez C.E."/>
            <person name="Brayton K.A."/>
        </authorList>
    </citation>
    <scope>NUCLEOTIDE SEQUENCE [LARGE SCALE GENOMIC DNA]</scope>
</reference>
<dbReference type="SMART" id="SM00248">
    <property type="entry name" value="ANK"/>
    <property type="match status" value="7"/>
</dbReference>
<evidence type="ECO:0000313" key="2">
    <source>
        <dbReference type="EMBL" id="EDO07827.1"/>
    </source>
</evidence>
<dbReference type="OMA" id="MMACCGH"/>
<dbReference type="InParanoid" id="A7AMP3"/>
<dbReference type="InterPro" id="IPR051616">
    <property type="entry name" value="Cul2-RING_E3_ligase_SR"/>
</dbReference>
<reference evidence="2 3" key="1">
    <citation type="journal article" date="2007" name="PLoS Pathog.">
        <title>Genome sequence of Babesia bovis and comparative analysis of apicomplexan hemoprotozoa.</title>
        <authorList>
            <person name="Brayton K.A."/>
            <person name="Lau A.O.T."/>
            <person name="Herndon D.R."/>
            <person name="Hannick L."/>
            <person name="Kappmeyer L.S."/>
            <person name="Berens S.J."/>
            <person name="Bidwell S.L."/>
            <person name="Brown W.C."/>
            <person name="Crabtree J."/>
            <person name="Fadrosh D."/>
            <person name="Feldblum T."/>
            <person name="Forberger H.A."/>
            <person name="Haas B.J."/>
            <person name="Howell J.M."/>
            <person name="Khouri H."/>
            <person name="Koo H."/>
            <person name="Mann D.J."/>
            <person name="Norimine J."/>
            <person name="Paulsen I.T."/>
            <person name="Radune D."/>
            <person name="Ren Q."/>
            <person name="Smith R.K. Jr."/>
            <person name="Suarez C.E."/>
            <person name="White O."/>
            <person name="Wortman J.R."/>
            <person name="Knowles D.P. Jr."/>
            <person name="McElwain T.F."/>
            <person name="Nene V.M."/>
        </authorList>
    </citation>
    <scope>NUCLEOTIDE SEQUENCE [LARGE SCALE GENOMIC DNA]</scope>
    <source>
        <strain evidence="2">T2Bo</strain>
    </source>
</reference>
<dbReference type="InterPro" id="IPR002110">
    <property type="entry name" value="Ankyrin_rpt"/>
</dbReference>
<dbReference type="EMBL" id="AAXT01000001">
    <property type="protein sequence ID" value="EDO07827.1"/>
    <property type="molecule type" value="Genomic_DNA"/>
</dbReference>
<dbReference type="SUPFAM" id="SSF48452">
    <property type="entry name" value="TPR-like"/>
    <property type="match status" value="1"/>
</dbReference>
<dbReference type="SUPFAM" id="SSF48403">
    <property type="entry name" value="Ankyrin repeat"/>
    <property type="match status" value="1"/>
</dbReference>
<reference evidence="3" key="3">
    <citation type="journal article" date="2021" name="Int. J. Parasitol.">
        <title>Comparative analysis of gene expression between Babesia bovis blood stages and kinetes allowed by improved genome annotation.</title>
        <authorList>
            <person name="Ueti M.W."/>
            <person name="Johnson W.C."/>
            <person name="Kappmeyer L.S."/>
            <person name="Herndon D.R."/>
            <person name="Mousel M.R."/>
            <person name="Reif K.E."/>
            <person name="Taus N.S."/>
            <person name="Ifeonu O.O."/>
            <person name="Silva J.C."/>
            <person name="Suarez C.E."/>
            <person name="Brayton K.A."/>
        </authorList>
    </citation>
    <scope>NUCLEOTIDE SEQUENCE [LARGE SCALE GENOMIC DNA]</scope>
</reference>
<feature type="repeat" description="ANK" evidence="1">
    <location>
        <begin position="253"/>
        <end position="285"/>
    </location>
</feature>
<gene>
    <name evidence="2" type="ORF">BBOV_III002620</name>
</gene>
<dbReference type="GeneID" id="5479642"/>
<dbReference type="eggNOG" id="KOG0504">
    <property type="taxonomic scope" value="Eukaryota"/>
</dbReference>
<dbReference type="VEuPathDB" id="PiroplasmaDB:BBOV_III002620"/>
<keyword evidence="1" id="KW-0040">ANK repeat</keyword>
<evidence type="ECO:0000313" key="3">
    <source>
        <dbReference type="Proteomes" id="UP000002173"/>
    </source>
</evidence>
<feature type="repeat" description="ANK" evidence="1">
    <location>
        <begin position="144"/>
        <end position="176"/>
    </location>
</feature>
<dbReference type="Proteomes" id="UP000002173">
    <property type="component" value="Unassembled WGS sequence"/>
</dbReference>
<dbReference type="PROSITE" id="PS50297">
    <property type="entry name" value="ANK_REP_REGION"/>
    <property type="match status" value="3"/>
</dbReference>
<feature type="repeat" description="ANK" evidence="1">
    <location>
        <begin position="176"/>
        <end position="208"/>
    </location>
</feature>
<sequence>MADLGVVSKAVEAVMDACFKGSLADLRSAVRHLLSVDNPDKQPSDSKGETFSCMELSALESLRDAKQHCVAHIAAAGGNLSVLQCLLTALPALAFFEDENGENPLFYAIRAASGDSGFVNKNSNVFSSVLLLLGHCGPNCISKMGTSPLHVAAELGAFDVCKLLVDNGADVNLYSEYGTPLTIAAIRGYIDIVEYLLSHGANPDGYPSFESGAVQKGQCRFPPPLVFACSTRHDKVFDLLLSHGASWSVTDSDGWTPLHCAAECGSVRMVSKLLEIGADSNIKVDGRNAYHLAVANGHEGVAELLRPITDDTVMPTERATNKEPEMAVHTEPFRGTKEELDTLVSNLREEGRVLVANKDYAQACAIYTKGISLLSGDTDPETLSIFYSNRSHTYLMTGDMDKAKSDAEMCISLNPKWPKGYLRLASVHKAEGSQVDYLHNLFQAYTQDTTNTGLRDLFQREVERGKGIMASEQNLQSADR</sequence>